<comment type="caution">
    <text evidence="1">The sequence shown here is derived from an EMBL/GenBank/DDBJ whole genome shotgun (WGS) entry which is preliminary data.</text>
</comment>
<dbReference type="Proteomes" id="UP000249396">
    <property type="component" value="Unassembled WGS sequence"/>
</dbReference>
<protein>
    <submittedName>
        <fullName evidence="1">DUF1186 domain-containing protein</fullName>
    </submittedName>
</protein>
<name>A0A2W4S3Z3_9GAMM</name>
<dbReference type="PANTHER" id="PTHR33747:SF1">
    <property type="entry name" value="ADENYLATE CYCLASE-ASSOCIATED CAP C-TERMINAL DOMAIN-CONTAINING PROTEIN"/>
    <property type="match status" value="1"/>
</dbReference>
<gene>
    <name evidence="1" type="ORF">DM484_28165</name>
</gene>
<dbReference type="EMBL" id="QJPH01000549">
    <property type="protein sequence ID" value="PZN70600.1"/>
    <property type="molecule type" value="Genomic_DNA"/>
</dbReference>
<dbReference type="Gene3D" id="3.10.450.50">
    <property type="match status" value="1"/>
</dbReference>
<dbReference type="InterPro" id="IPR004027">
    <property type="entry name" value="SEC_C_motif"/>
</dbReference>
<accession>A0A2W4S3Z3</accession>
<dbReference type="SUPFAM" id="SSF103642">
    <property type="entry name" value="Sec-C motif"/>
    <property type="match status" value="1"/>
</dbReference>
<organism evidence="1 2">
    <name type="scientific">Candidatus Methylumidiphilus alinenensis</name>
    <dbReference type="NCBI Taxonomy" id="2202197"/>
    <lineage>
        <taxon>Bacteria</taxon>
        <taxon>Pseudomonadati</taxon>
        <taxon>Pseudomonadota</taxon>
        <taxon>Gammaproteobacteria</taxon>
        <taxon>Methylococcales</taxon>
        <taxon>Candidatus Methylumidiphilus</taxon>
    </lineage>
</organism>
<evidence type="ECO:0000313" key="1">
    <source>
        <dbReference type="EMBL" id="PZN70600.1"/>
    </source>
</evidence>
<dbReference type="Pfam" id="PF02810">
    <property type="entry name" value="SEC-C"/>
    <property type="match status" value="1"/>
</dbReference>
<dbReference type="AlphaFoldDB" id="A0A2W4S3Z3"/>
<proteinExistence type="predicted"/>
<dbReference type="PANTHER" id="PTHR33747">
    <property type="entry name" value="UPF0225 PROTEIN SCO1677"/>
    <property type="match status" value="1"/>
</dbReference>
<dbReference type="Pfam" id="PF06685">
    <property type="entry name" value="DUF1186"/>
    <property type="match status" value="1"/>
</dbReference>
<reference evidence="1 2" key="1">
    <citation type="journal article" date="2018" name="Aquat. Microb. Ecol.">
        <title>Gammaproteobacterial methanotrophs dominate.</title>
        <authorList>
            <person name="Rissanen A.J."/>
            <person name="Saarenheimo J."/>
            <person name="Tiirola M."/>
            <person name="Peura S."/>
            <person name="Aalto S.L."/>
            <person name="Karvinen A."/>
            <person name="Nykanen H."/>
        </authorList>
    </citation>
    <scope>NUCLEOTIDE SEQUENCE [LARGE SCALE GENOMIC DNA]</scope>
    <source>
        <strain evidence="1">AMbin10</strain>
    </source>
</reference>
<dbReference type="InterPro" id="IPR010602">
    <property type="entry name" value="DUF1186"/>
</dbReference>
<sequence length="292" mass="33336">MTLDEIKQALEVNTGTLPRLALEQAIERREETIPWLLDTWRQAADAPELLLTKGDDYILHIYAMYLLAQFREPTAYPLLVKFFSTPGELALDLTGDVVTEDLDKILASVCWNDLAPIKQIIQDLSINEFIRNAALRSMLVLVAEGEMKREDLIAYLRYLFTNIPREANEFWGTLICAALGIYPEELLPEIESAFVDDLVDPDMVRPNSVQRQLSKGKDATLRAMKEKYHFIRDTIAEMEWWACFQRELESLPRALPARTQPKQIMILAKIKVGRNAPCPCGSGKKYKKCCSN</sequence>
<evidence type="ECO:0000313" key="2">
    <source>
        <dbReference type="Proteomes" id="UP000249396"/>
    </source>
</evidence>